<protein>
    <submittedName>
        <fullName evidence="3">SDR family oxidoreductase</fullName>
    </submittedName>
</protein>
<dbReference type="RefSeq" id="WP_249294006.1">
    <property type="nucleotide sequence ID" value="NZ_JACRSV010000001.1"/>
</dbReference>
<dbReference type="InterPro" id="IPR002347">
    <property type="entry name" value="SDR_fam"/>
</dbReference>
<dbReference type="PRINTS" id="PR00081">
    <property type="entry name" value="GDHRDH"/>
</dbReference>
<dbReference type="SUPFAM" id="SSF51735">
    <property type="entry name" value="NAD(P)-binding Rossmann-fold domains"/>
    <property type="match status" value="1"/>
</dbReference>
<keyword evidence="4" id="KW-1185">Reference proteome</keyword>
<organism evidence="3 4">
    <name type="scientific">Fumia xinanensis</name>
    <dbReference type="NCBI Taxonomy" id="2763659"/>
    <lineage>
        <taxon>Bacteria</taxon>
        <taxon>Bacillati</taxon>
        <taxon>Bacillota</taxon>
        <taxon>Clostridia</taxon>
        <taxon>Eubacteriales</taxon>
        <taxon>Oscillospiraceae</taxon>
        <taxon>Fumia</taxon>
    </lineage>
</organism>
<dbReference type="Pfam" id="PF13561">
    <property type="entry name" value="adh_short_C2"/>
    <property type="match status" value="1"/>
</dbReference>
<dbReference type="PANTHER" id="PTHR43639:SF1">
    <property type="entry name" value="SHORT-CHAIN DEHYDROGENASE_REDUCTASE FAMILY PROTEIN"/>
    <property type="match status" value="1"/>
</dbReference>
<dbReference type="InterPro" id="IPR036291">
    <property type="entry name" value="NAD(P)-bd_dom_sf"/>
</dbReference>
<evidence type="ECO:0000313" key="3">
    <source>
        <dbReference type="EMBL" id="MBC8559117.1"/>
    </source>
</evidence>
<name>A0A926E2P3_9FIRM</name>
<accession>A0A926E2P3</accession>
<dbReference type="Proteomes" id="UP000610760">
    <property type="component" value="Unassembled WGS sequence"/>
</dbReference>
<gene>
    <name evidence="3" type="ORF">H8710_03425</name>
</gene>
<keyword evidence="2" id="KW-0560">Oxidoreductase</keyword>
<sequence>MVNIDLTGKIAVITGASGQLGRVMARTLAQAGADIAVHYFGNRTKAEEIASEIRSLGVRSIAVKADVTDLTNVLDMRNTIRQQLGDPHIVVDSAVVQYDWKTVLEQPIEDYVSQFKSCVLHNVNMAKAFIPAMQERREGRFIGINTECAMQMWPTQSAYASAKRGMDGILKVLAKEVGAYGITVNEVAPGWTYSDNERKNPLDDSGYVQSVPLKRRGTDQDIANAVLFLASDLASYITGVYLPVCGGNEMPCI</sequence>
<proteinExistence type="inferred from homology"/>
<reference evidence="3" key="1">
    <citation type="submission" date="2020-08" db="EMBL/GenBank/DDBJ databases">
        <title>Genome public.</title>
        <authorList>
            <person name="Liu C."/>
            <person name="Sun Q."/>
        </authorList>
    </citation>
    <scope>NUCLEOTIDE SEQUENCE</scope>
    <source>
        <strain evidence="3">NSJ-33</strain>
    </source>
</reference>
<comment type="similarity">
    <text evidence="1">Belongs to the short-chain dehydrogenases/reductases (SDR) family.</text>
</comment>
<comment type="caution">
    <text evidence="3">The sequence shown here is derived from an EMBL/GenBank/DDBJ whole genome shotgun (WGS) entry which is preliminary data.</text>
</comment>
<evidence type="ECO:0000313" key="4">
    <source>
        <dbReference type="Proteomes" id="UP000610760"/>
    </source>
</evidence>
<dbReference type="Gene3D" id="3.40.50.720">
    <property type="entry name" value="NAD(P)-binding Rossmann-like Domain"/>
    <property type="match status" value="1"/>
</dbReference>
<dbReference type="GO" id="GO:0016491">
    <property type="term" value="F:oxidoreductase activity"/>
    <property type="evidence" value="ECO:0007669"/>
    <property type="project" value="UniProtKB-KW"/>
</dbReference>
<dbReference type="PANTHER" id="PTHR43639">
    <property type="entry name" value="OXIDOREDUCTASE, SHORT-CHAIN DEHYDROGENASE/REDUCTASE FAMILY (AFU_ORTHOLOGUE AFUA_5G02870)"/>
    <property type="match status" value="1"/>
</dbReference>
<evidence type="ECO:0000256" key="2">
    <source>
        <dbReference type="ARBA" id="ARBA00023002"/>
    </source>
</evidence>
<evidence type="ECO:0000256" key="1">
    <source>
        <dbReference type="ARBA" id="ARBA00006484"/>
    </source>
</evidence>
<dbReference type="AlphaFoldDB" id="A0A926E2P3"/>
<dbReference type="EMBL" id="JACRSV010000001">
    <property type="protein sequence ID" value="MBC8559117.1"/>
    <property type="molecule type" value="Genomic_DNA"/>
</dbReference>